<dbReference type="EMBL" id="LVVY01000001">
    <property type="protein sequence ID" value="OAM84234.1"/>
    <property type="molecule type" value="Genomic_DNA"/>
</dbReference>
<keyword evidence="3" id="KW-1185">Reference proteome</keyword>
<protein>
    <recommendedName>
        <fullName evidence="1">DUF6898 domain-containing protein</fullName>
    </recommendedName>
</protein>
<reference evidence="2 3" key="1">
    <citation type="submission" date="2016-03" db="EMBL/GenBank/DDBJ databases">
        <title>Genome sequencing of Devosia sp. S37.</title>
        <authorList>
            <person name="Mohd Nor M."/>
        </authorList>
    </citation>
    <scope>NUCLEOTIDE SEQUENCE [LARGE SCALE GENOMIC DNA]</scope>
    <source>
        <strain evidence="2 3">S37</strain>
    </source>
</reference>
<dbReference type="RefSeq" id="WP_067450071.1">
    <property type="nucleotide sequence ID" value="NZ_LVVY01000001.1"/>
</dbReference>
<sequence length="70" mass="7534">MSNGAVLFEFVQIGQQMRVAAIDEATGIEVVVITPLNAAREHMQRLAMAKLQRRLASEAAPAPPTNGKFA</sequence>
<dbReference type="OrthoDB" id="8454594at2"/>
<feature type="domain" description="DUF6898" evidence="1">
    <location>
        <begin position="4"/>
        <end position="57"/>
    </location>
</feature>
<evidence type="ECO:0000313" key="3">
    <source>
        <dbReference type="Proteomes" id="UP000078389"/>
    </source>
</evidence>
<dbReference type="InterPro" id="IPR054193">
    <property type="entry name" value="DUF6898"/>
</dbReference>
<organism evidence="2 3">
    <name type="scientific">Devosia elaeis</name>
    <dbReference type="NCBI Taxonomy" id="1770058"/>
    <lineage>
        <taxon>Bacteria</taxon>
        <taxon>Pseudomonadati</taxon>
        <taxon>Pseudomonadota</taxon>
        <taxon>Alphaproteobacteria</taxon>
        <taxon>Hyphomicrobiales</taxon>
        <taxon>Devosiaceae</taxon>
        <taxon>Devosia</taxon>
    </lineage>
</organism>
<evidence type="ECO:0000259" key="1">
    <source>
        <dbReference type="Pfam" id="PF21839"/>
    </source>
</evidence>
<accession>A0A178I4H0</accession>
<proteinExistence type="predicted"/>
<gene>
    <name evidence="2" type="ORF">A3840_00205</name>
</gene>
<name>A0A178I4H0_9HYPH</name>
<dbReference type="AlphaFoldDB" id="A0A178I4H0"/>
<dbReference type="Proteomes" id="UP000078389">
    <property type="component" value="Unassembled WGS sequence"/>
</dbReference>
<dbReference type="Pfam" id="PF21839">
    <property type="entry name" value="DUF6898"/>
    <property type="match status" value="1"/>
</dbReference>
<evidence type="ECO:0000313" key="2">
    <source>
        <dbReference type="EMBL" id="OAM84234.1"/>
    </source>
</evidence>
<comment type="caution">
    <text evidence="2">The sequence shown here is derived from an EMBL/GenBank/DDBJ whole genome shotgun (WGS) entry which is preliminary data.</text>
</comment>
<dbReference type="STRING" id="1770058.A3840_00205"/>